<dbReference type="RefSeq" id="WP_096235211.1">
    <property type="nucleotide sequence ID" value="NZ_CP023422.1"/>
</dbReference>
<evidence type="ECO:0000313" key="22">
    <source>
        <dbReference type="Proteomes" id="UP000218437"/>
    </source>
</evidence>
<dbReference type="PROSITE" id="PS50894">
    <property type="entry name" value="HPT"/>
    <property type="match status" value="1"/>
</dbReference>
<feature type="domain" description="PAS" evidence="18">
    <location>
        <begin position="396"/>
        <end position="466"/>
    </location>
</feature>
<dbReference type="PROSITE" id="PS50112">
    <property type="entry name" value="PAS"/>
    <property type="match status" value="3"/>
</dbReference>
<dbReference type="SUPFAM" id="SSF47226">
    <property type="entry name" value="Histidine-containing phosphotransfer domain, HPT domain"/>
    <property type="match status" value="1"/>
</dbReference>
<gene>
    <name evidence="21" type="ORF">CNX70_14250</name>
</gene>
<dbReference type="EC" id="2.7.13.3" evidence="3"/>
<dbReference type="InterPro" id="IPR001610">
    <property type="entry name" value="PAC"/>
</dbReference>
<evidence type="ECO:0000259" key="20">
    <source>
        <dbReference type="PROSITE" id="PS50894"/>
    </source>
</evidence>
<feature type="domain" description="PAS" evidence="18">
    <location>
        <begin position="158"/>
        <end position="200"/>
    </location>
</feature>
<dbReference type="CDD" id="cd00130">
    <property type="entry name" value="PAS"/>
    <property type="match status" value="3"/>
</dbReference>
<dbReference type="PROSITE" id="PS50113">
    <property type="entry name" value="PAC"/>
    <property type="match status" value="2"/>
</dbReference>
<dbReference type="SMART" id="SM00448">
    <property type="entry name" value="REC"/>
    <property type="match status" value="2"/>
</dbReference>
<dbReference type="NCBIfam" id="TIGR00229">
    <property type="entry name" value="sensory_box"/>
    <property type="match status" value="3"/>
</dbReference>
<evidence type="ECO:0000256" key="11">
    <source>
        <dbReference type="ARBA" id="ARBA00022989"/>
    </source>
</evidence>
<dbReference type="Gene3D" id="1.10.287.130">
    <property type="match status" value="1"/>
</dbReference>
<keyword evidence="7" id="KW-0812">Transmembrane</keyword>
<evidence type="ECO:0000259" key="17">
    <source>
        <dbReference type="PROSITE" id="PS50110"/>
    </source>
</evidence>
<proteinExistence type="predicted"/>
<dbReference type="CDD" id="cd00082">
    <property type="entry name" value="HisKA"/>
    <property type="match status" value="1"/>
</dbReference>
<dbReference type="AlphaFoldDB" id="A0A290WWV9"/>
<keyword evidence="13" id="KW-0472">Membrane</keyword>
<name>A0A290WWV9_9BURK</name>
<feature type="domain" description="HPt" evidence="20">
    <location>
        <begin position="1075"/>
        <end position="1179"/>
    </location>
</feature>
<dbReference type="GO" id="GO:0005886">
    <property type="term" value="C:plasma membrane"/>
    <property type="evidence" value="ECO:0007669"/>
    <property type="project" value="UniProtKB-SubCell"/>
</dbReference>
<dbReference type="InterPro" id="IPR013655">
    <property type="entry name" value="PAS_fold_3"/>
</dbReference>
<organism evidence="21 22">
    <name type="scientific">Janthinobacterium svalbardensis</name>
    <dbReference type="NCBI Taxonomy" id="368607"/>
    <lineage>
        <taxon>Bacteria</taxon>
        <taxon>Pseudomonadati</taxon>
        <taxon>Pseudomonadota</taxon>
        <taxon>Betaproteobacteria</taxon>
        <taxon>Burkholderiales</taxon>
        <taxon>Oxalobacteraceae</taxon>
        <taxon>Janthinobacterium</taxon>
    </lineage>
</organism>
<keyword evidence="6" id="KW-0808">Transferase</keyword>
<reference evidence="21 22" key="1">
    <citation type="submission" date="2017-09" db="EMBL/GenBank/DDBJ databases">
        <title>Complete genome sequence of Janthinobacterium svalbardensis PAMC 27463.</title>
        <authorList>
            <person name="Cho Y.-J."/>
            <person name="Cho A."/>
            <person name="Kim O.-S."/>
            <person name="Lee J.-I."/>
        </authorList>
    </citation>
    <scope>NUCLEOTIDE SEQUENCE [LARGE SCALE GENOMIC DNA]</scope>
    <source>
        <strain evidence="21 22">PAMC 27463</strain>
    </source>
</reference>
<dbReference type="Gene3D" id="1.20.120.160">
    <property type="entry name" value="HPT domain"/>
    <property type="match status" value="1"/>
</dbReference>
<dbReference type="InterPro" id="IPR008207">
    <property type="entry name" value="Sig_transdc_His_kin_Hpt_dom"/>
</dbReference>
<evidence type="ECO:0000256" key="15">
    <source>
        <dbReference type="PROSITE-ProRule" id="PRU00169"/>
    </source>
</evidence>
<feature type="domain" description="Histidine kinase" evidence="16">
    <location>
        <begin position="538"/>
        <end position="759"/>
    </location>
</feature>
<dbReference type="Gene3D" id="3.30.450.20">
    <property type="entry name" value="PAS domain"/>
    <property type="match status" value="3"/>
</dbReference>
<dbReference type="CDD" id="cd17546">
    <property type="entry name" value="REC_hyHK_CKI1_RcsC-like"/>
    <property type="match status" value="2"/>
</dbReference>
<dbReference type="FunFam" id="3.30.565.10:FF:000078">
    <property type="entry name" value="Two-component sensor histidine kinase"/>
    <property type="match status" value="1"/>
</dbReference>
<feature type="modified residue" description="4-aspartylphosphate" evidence="15">
    <location>
        <position position="969"/>
    </location>
</feature>
<feature type="domain" description="PAC" evidence="19">
    <location>
        <begin position="343"/>
        <end position="395"/>
    </location>
</feature>
<evidence type="ECO:0000256" key="7">
    <source>
        <dbReference type="ARBA" id="ARBA00022692"/>
    </source>
</evidence>
<feature type="modified residue" description="4-aspartylphosphate" evidence="15">
    <location>
        <position position="827"/>
    </location>
</feature>
<dbReference type="InterPro" id="IPR036641">
    <property type="entry name" value="HPT_dom_sf"/>
</dbReference>
<evidence type="ECO:0000256" key="9">
    <source>
        <dbReference type="ARBA" id="ARBA00022777"/>
    </source>
</evidence>
<dbReference type="PROSITE" id="PS50109">
    <property type="entry name" value="HIS_KIN"/>
    <property type="match status" value="1"/>
</dbReference>
<dbReference type="KEGG" id="jsv:CNX70_14250"/>
<evidence type="ECO:0000256" key="5">
    <source>
        <dbReference type="ARBA" id="ARBA00022553"/>
    </source>
</evidence>
<evidence type="ECO:0000256" key="1">
    <source>
        <dbReference type="ARBA" id="ARBA00000085"/>
    </source>
</evidence>
<keyword evidence="9" id="KW-0418">Kinase</keyword>
<dbReference type="Pfam" id="PF00072">
    <property type="entry name" value="Response_reg"/>
    <property type="match status" value="2"/>
</dbReference>
<sequence length="1182" mass="127780">MNRTLARQLSRVCDIDSESACIALLEQAQALAAQAGTPPELATFLAGLPALLLRIDSAYEQAERDLDLRSRSLELSSTELSMTNDLLRTELASRNRVLQSLRVAAVRLQGNDDSGLHLPQEGDIEGLSALLAELISQQELRRIELQNQRFAMDQHAIISITDTAGVIVYVNDKFCAISGFAREELIGQTHRLINSHTHPDAYFAQMWQTITTGQVWHGEICNHAKNGGQYWVDATIVPFLDAAGKPYQYIAIRTEISDSKRMADTIAKSEREYRNVVNSLNEVVFRTDLNGAWTFLNPAWHTITGFGAADSLGQSVLQFVDARDRERAAAGLSQLLSGQVDSMRHEARYVTRDGKVRWIDVCARAERDGQDRLAGITGSLTDITERRLAARELQHNLNFVDALIETIPIPLYLKDVQGRYLRANRAYCAFFQRTQADILGKTVADILPPQEAQQVLRRDLELLQDQGKQTYEDRLSVGTRQVDVLFSKAALLKSDGSLHGLVGTIVDISSQKAAERALLLAKDVAESASRSKSEFLANMSHEIRTPMNGILGMTDLVLDSELDVHQRQYLEIVKASADALLCIINDILDFSKIDAGMLTLESIPFDLRQLMQETMRALAMRAQASGLELVLDIDPALPHTLLGDPGRLRQVLTNLAGNAIKFTPRGEVTVSARLRASGDGMAQLQLCVRDTGIGIAADMQEAVFDAFQQEDGSTTRRFGGTGLGLSITRRLVSMMGGNIGLSSELGKGSRFSVDLALPIGEHQPCLPPPGASLAARTILLVDDNASSLTILRKIFEHSGASVTACESGEAALQHCRSALPADCIIMDFAMPGMNGFDTASALAALPHWSQVPIVMLSSSGSLGDAARCRELGIDGYLLKPASPEELLAITMSVLGTCRGMPGATPVITRHAVRESMPGLDVLLVEDNAMNRELATVLLSNAGHRVTHAANGHEALDRHAAGHFDLILMDLQMPEMGGFEATAQIRQREAQGMLKSVIIAMTASAFEGDRERCIAGGMDDYLSKPFRTAAFQSLIEQHVSQIGKLPLPPDMAPQVAALATGSAPRFDYAAALANADADVIGIIGASFLAGLPEQLAALRAALQAGDRPTASRHAHTLAGLLANFHAIPAVAIAAAIEREAAQAPQAALLARLAALEEQLRLFLQETGAAIQATSQTLHASGQI</sequence>
<evidence type="ECO:0000259" key="18">
    <source>
        <dbReference type="PROSITE" id="PS50112"/>
    </source>
</evidence>
<dbReference type="EMBL" id="CP023422">
    <property type="protein sequence ID" value="ATD61188.1"/>
    <property type="molecule type" value="Genomic_DNA"/>
</dbReference>
<dbReference type="InterPro" id="IPR004358">
    <property type="entry name" value="Sig_transdc_His_kin-like_C"/>
</dbReference>
<comment type="catalytic activity">
    <reaction evidence="1">
        <text>ATP + protein L-histidine = ADP + protein N-phospho-L-histidine.</text>
        <dbReference type="EC" id="2.7.13.3"/>
    </reaction>
</comment>
<dbReference type="InterPro" id="IPR000700">
    <property type="entry name" value="PAS-assoc_C"/>
</dbReference>
<dbReference type="PRINTS" id="PR00344">
    <property type="entry name" value="BCTRLSENSOR"/>
</dbReference>
<dbReference type="Gene3D" id="3.30.565.10">
    <property type="entry name" value="Histidine kinase-like ATPase, C-terminal domain"/>
    <property type="match status" value="1"/>
</dbReference>
<dbReference type="Pfam" id="PF08448">
    <property type="entry name" value="PAS_4"/>
    <property type="match status" value="1"/>
</dbReference>
<dbReference type="Pfam" id="PF01627">
    <property type="entry name" value="Hpt"/>
    <property type="match status" value="1"/>
</dbReference>
<feature type="modified residue" description="Phosphohistidine" evidence="14">
    <location>
        <position position="1114"/>
    </location>
</feature>
<evidence type="ECO:0000256" key="4">
    <source>
        <dbReference type="ARBA" id="ARBA00022475"/>
    </source>
</evidence>
<dbReference type="InterPro" id="IPR035965">
    <property type="entry name" value="PAS-like_dom_sf"/>
</dbReference>
<dbReference type="FunFam" id="1.10.287.130:FF:000002">
    <property type="entry name" value="Two-component osmosensing histidine kinase"/>
    <property type="match status" value="1"/>
</dbReference>
<dbReference type="SUPFAM" id="SSF47384">
    <property type="entry name" value="Homodimeric domain of signal transducing histidine kinase"/>
    <property type="match status" value="1"/>
</dbReference>
<evidence type="ECO:0000256" key="12">
    <source>
        <dbReference type="ARBA" id="ARBA00023012"/>
    </source>
</evidence>
<dbReference type="InterPro" id="IPR005467">
    <property type="entry name" value="His_kinase_dom"/>
</dbReference>
<keyword evidence="5 15" id="KW-0597">Phosphoprotein</keyword>
<evidence type="ECO:0000256" key="8">
    <source>
        <dbReference type="ARBA" id="ARBA00022741"/>
    </source>
</evidence>
<evidence type="ECO:0000256" key="14">
    <source>
        <dbReference type="PROSITE-ProRule" id="PRU00110"/>
    </source>
</evidence>
<dbReference type="Pfam" id="PF08447">
    <property type="entry name" value="PAS_3"/>
    <property type="match status" value="1"/>
</dbReference>
<dbReference type="Pfam" id="PF00512">
    <property type="entry name" value="HisKA"/>
    <property type="match status" value="1"/>
</dbReference>
<dbReference type="InterPro" id="IPR036890">
    <property type="entry name" value="HATPase_C_sf"/>
</dbReference>
<dbReference type="InterPro" id="IPR013767">
    <property type="entry name" value="PAS_fold"/>
</dbReference>
<dbReference type="InterPro" id="IPR003661">
    <property type="entry name" value="HisK_dim/P_dom"/>
</dbReference>
<dbReference type="PANTHER" id="PTHR45339">
    <property type="entry name" value="HYBRID SIGNAL TRANSDUCTION HISTIDINE KINASE J"/>
    <property type="match status" value="1"/>
</dbReference>
<dbReference type="Pfam" id="PF02518">
    <property type="entry name" value="HATPase_c"/>
    <property type="match status" value="1"/>
</dbReference>
<dbReference type="InterPro" id="IPR036097">
    <property type="entry name" value="HisK_dim/P_sf"/>
</dbReference>
<keyword evidence="22" id="KW-1185">Reference proteome</keyword>
<dbReference type="PANTHER" id="PTHR45339:SF1">
    <property type="entry name" value="HYBRID SIGNAL TRANSDUCTION HISTIDINE KINASE J"/>
    <property type="match status" value="1"/>
</dbReference>
<feature type="domain" description="PAS" evidence="18">
    <location>
        <begin position="269"/>
        <end position="339"/>
    </location>
</feature>
<dbReference type="InterPro" id="IPR000014">
    <property type="entry name" value="PAS"/>
</dbReference>
<dbReference type="GO" id="GO:0000155">
    <property type="term" value="F:phosphorelay sensor kinase activity"/>
    <property type="evidence" value="ECO:0007669"/>
    <property type="project" value="InterPro"/>
</dbReference>
<feature type="domain" description="PAC" evidence="19">
    <location>
        <begin position="214"/>
        <end position="268"/>
    </location>
</feature>
<dbReference type="SMART" id="SM00387">
    <property type="entry name" value="HATPase_c"/>
    <property type="match status" value="1"/>
</dbReference>
<protein>
    <recommendedName>
        <fullName evidence="3">histidine kinase</fullName>
        <ecNumber evidence="3">2.7.13.3</ecNumber>
    </recommendedName>
</protein>
<dbReference type="CDD" id="cd16922">
    <property type="entry name" value="HATPase_EvgS-ArcB-TorS-like"/>
    <property type="match status" value="1"/>
</dbReference>
<comment type="subcellular location">
    <subcellularLocation>
        <location evidence="2">Cell membrane</location>
        <topology evidence="2">Multi-pass membrane protein</topology>
    </subcellularLocation>
</comment>
<evidence type="ECO:0000256" key="10">
    <source>
        <dbReference type="ARBA" id="ARBA00022840"/>
    </source>
</evidence>
<dbReference type="Pfam" id="PF00989">
    <property type="entry name" value="PAS"/>
    <property type="match status" value="1"/>
</dbReference>
<keyword evidence="10" id="KW-0067">ATP-binding</keyword>
<dbReference type="GO" id="GO:0005524">
    <property type="term" value="F:ATP binding"/>
    <property type="evidence" value="ECO:0007669"/>
    <property type="project" value="UniProtKB-KW"/>
</dbReference>
<evidence type="ECO:0000256" key="6">
    <source>
        <dbReference type="ARBA" id="ARBA00022679"/>
    </source>
</evidence>
<evidence type="ECO:0000259" key="16">
    <source>
        <dbReference type="PROSITE" id="PS50109"/>
    </source>
</evidence>
<keyword evidence="11" id="KW-1133">Transmembrane helix</keyword>
<dbReference type="SMART" id="SM00086">
    <property type="entry name" value="PAC"/>
    <property type="match status" value="3"/>
</dbReference>
<evidence type="ECO:0000256" key="2">
    <source>
        <dbReference type="ARBA" id="ARBA00004651"/>
    </source>
</evidence>
<keyword evidence="4" id="KW-1003">Cell membrane</keyword>
<dbReference type="GO" id="GO:0006355">
    <property type="term" value="P:regulation of DNA-templated transcription"/>
    <property type="evidence" value="ECO:0007669"/>
    <property type="project" value="InterPro"/>
</dbReference>
<dbReference type="Gene3D" id="3.40.50.2300">
    <property type="match status" value="2"/>
</dbReference>
<dbReference type="InterPro" id="IPR003594">
    <property type="entry name" value="HATPase_dom"/>
</dbReference>
<dbReference type="SUPFAM" id="SSF52172">
    <property type="entry name" value="CheY-like"/>
    <property type="match status" value="2"/>
</dbReference>
<dbReference type="SUPFAM" id="SSF55785">
    <property type="entry name" value="PYP-like sensor domain (PAS domain)"/>
    <property type="match status" value="3"/>
</dbReference>
<evidence type="ECO:0000259" key="19">
    <source>
        <dbReference type="PROSITE" id="PS50113"/>
    </source>
</evidence>
<dbReference type="SMART" id="SM00091">
    <property type="entry name" value="PAS"/>
    <property type="match status" value="3"/>
</dbReference>
<feature type="domain" description="Response regulatory" evidence="17">
    <location>
        <begin position="777"/>
        <end position="894"/>
    </location>
</feature>
<keyword evidence="8" id="KW-0547">Nucleotide-binding</keyword>
<dbReference type="SMART" id="SM00388">
    <property type="entry name" value="HisKA"/>
    <property type="match status" value="1"/>
</dbReference>
<evidence type="ECO:0000256" key="3">
    <source>
        <dbReference type="ARBA" id="ARBA00012438"/>
    </source>
</evidence>
<dbReference type="InterPro" id="IPR011006">
    <property type="entry name" value="CheY-like_superfamily"/>
</dbReference>
<dbReference type="InterPro" id="IPR001789">
    <property type="entry name" value="Sig_transdc_resp-reg_receiver"/>
</dbReference>
<accession>A0A290WWV9</accession>
<dbReference type="SUPFAM" id="SSF55874">
    <property type="entry name" value="ATPase domain of HSP90 chaperone/DNA topoisomerase II/histidine kinase"/>
    <property type="match status" value="1"/>
</dbReference>
<dbReference type="Proteomes" id="UP000218437">
    <property type="component" value="Chromosome"/>
</dbReference>
<evidence type="ECO:0000256" key="13">
    <source>
        <dbReference type="ARBA" id="ARBA00023136"/>
    </source>
</evidence>
<evidence type="ECO:0000313" key="21">
    <source>
        <dbReference type="EMBL" id="ATD61188.1"/>
    </source>
</evidence>
<dbReference type="PROSITE" id="PS50110">
    <property type="entry name" value="RESPONSE_REGULATORY"/>
    <property type="match status" value="2"/>
</dbReference>
<dbReference type="InterPro" id="IPR013656">
    <property type="entry name" value="PAS_4"/>
</dbReference>
<feature type="domain" description="Response regulatory" evidence="17">
    <location>
        <begin position="920"/>
        <end position="1038"/>
    </location>
</feature>
<keyword evidence="12" id="KW-0902">Two-component regulatory system</keyword>